<comment type="caution">
    <text evidence="7">The sequence shown here is derived from an EMBL/GenBank/DDBJ whole genome shotgun (WGS) entry which is preliminary data.</text>
</comment>
<accession>A0A8S1DD22</accession>
<dbReference type="InterPro" id="IPR009003">
    <property type="entry name" value="Peptidase_S1_PA"/>
</dbReference>
<keyword evidence="8" id="KW-1185">Reference proteome</keyword>
<evidence type="ECO:0000256" key="2">
    <source>
        <dbReference type="ARBA" id="ARBA00022525"/>
    </source>
</evidence>
<dbReference type="OrthoDB" id="6147874at2759"/>
<dbReference type="InterPro" id="IPR001254">
    <property type="entry name" value="Trypsin_dom"/>
</dbReference>
<dbReference type="PANTHER" id="PTHR24260">
    <property type="match status" value="1"/>
</dbReference>
<evidence type="ECO:0000256" key="4">
    <source>
        <dbReference type="ARBA" id="ARBA00023157"/>
    </source>
</evidence>
<evidence type="ECO:0000313" key="8">
    <source>
        <dbReference type="Proteomes" id="UP000494165"/>
    </source>
</evidence>
<dbReference type="InterPro" id="IPR051333">
    <property type="entry name" value="CLIP_Serine_Protease"/>
</dbReference>
<dbReference type="InterPro" id="IPR033116">
    <property type="entry name" value="TRYPSIN_SER"/>
</dbReference>
<reference evidence="7 8" key="1">
    <citation type="submission" date="2020-04" db="EMBL/GenBank/DDBJ databases">
        <authorList>
            <person name="Alioto T."/>
            <person name="Alioto T."/>
            <person name="Gomez Garrido J."/>
        </authorList>
    </citation>
    <scope>NUCLEOTIDE SEQUENCE [LARGE SCALE GENOMIC DNA]</scope>
</reference>
<keyword evidence="5" id="KW-0325">Glycoprotein</keyword>
<dbReference type="PROSITE" id="PS00135">
    <property type="entry name" value="TRYPSIN_SER"/>
    <property type="match status" value="1"/>
</dbReference>
<evidence type="ECO:0000313" key="7">
    <source>
        <dbReference type="EMBL" id="CAB3379106.1"/>
    </source>
</evidence>
<dbReference type="GO" id="GO:0006508">
    <property type="term" value="P:proteolysis"/>
    <property type="evidence" value="ECO:0007669"/>
    <property type="project" value="InterPro"/>
</dbReference>
<comment type="subcellular location">
    <subcellularLocation>
        <location evidence="1">Secreted</location>
    </subcellularLocation>
</comment>
<dbReference type="GO" id="GO:0004252">
    <property type="term" value="F:serine-type endopeptidase activity"/>
    <property type="evidence" value="ECO:0007669"/>
    <property type="project" value="InterPro"/>
</dbReference>
<organism evidence="7 8">
    <name type="scientific">Cloeon dipterum</name>
    <dbReference type="NCBI Taxonomy" id="197152"/>
    <lineage>
        <taxon>Eukaryota</taxon>
        <taxon>Metazoa</taxon>
        <taxon>Ecdysozoa</taxon>
        <taxon>Arthropoda</taxon>
        <taxon>Hexapoda</taxon>
        <taxon>Insecta</taxon>
        <taxon>Pterygota</taxon>
        <taxon>Palaeoptera</taxon>
        <taxon>Ephemeroptera</taxon>
        <taxon>Pisciforma</taxon>
        <taxon>Baetidae</taxon>
        <taxon>Cloeon</taxon>
    </lineage>
</organism>
<dbReference type="Proteomes" id="UP000494165">
    <property type="component" value="Unassembled WGS sequence"/>
</dbReference>
<evidence type="ECO:0000256" key="3">
    <source>
        <dbReference type="ARBA" id="ARBA00022729"/>
    </source>
</evidence>
<dbReference type="Gene3D" id="2.40.10.10">
    <property type="entry name" value="Trypsin-like serine proteases"/>
    <property type="match status" value="1"/>
</dbReference>
<protein>
    <recommendedName>
        <fullName evidence="6">Peptidase S1 domain-containing protein</fullName>
    </recommendedName>
</protein>
<dbReference type="EMBL" id="CADEPI010000178">
    <property type="protein sequence ID" value="CAB3379106.1"/>
    <property type="molecule type" value="Genomic_DNA"/>
</dbReference>
<dbReference type="FunFam" id="2.40.10.10:FF:000054">
    <property type="entry name" value="Complement C1r subcomponent"/>
    <property type="match status" value="1"/>
</dbReference>
<dbReference type="SMART" id="SM00020">
    <property type="entry name" value="Tryp_SPc"/>
    <property type="match status" value="1"/>
</dbReference>
<dbReference type="InterPro" id="IPR043504">
    <property type="entry name" value="Peptidase_S1_PA_chymotrypsin"/>
</dbReference>
<dbReference type="PROSITE" id="PS50240">
    <property type="entry name" value="TRYPSIN_DOM"/>
    <property type="match status" value="1"/>
</dbReference>
<proteinExistence type="predicted"/>
<evidence type="ECO:0000256" key="1">
    <source>
        <dbReference type="ARBA" id="ARBA00004613"/>
    </source>
</evidence>
<dbReference type="GO" id="GO:0005576">
    <property type="term" value="C:extracellular region"/>
    <property type="evidence" value="ECO:0007669"/>
    <property type="project" value="UniProtKB-SubCell"/>
</dbReference>
<keyword evidence="3" id="KW-0732">Signal</keyword>
<dbReference type="Pfam" id="PF00089">
    <property type="entry name" value="Trypsin"/>
    <property type="match status" value="1"/>
</dbReference>
<gene>
    <name evidence="7" type="ORF">CLODIP_2_CD09460</name>
</gene>
<evidence type="ECO:0000259" key="6">
    <source>
        <dbReference type="PROSITE" id="PS50240"/>
    </source>
</evidence>
<keyword evidence="2" id="KW-0964">Secreted</keyword>
<name>A0A8S1DD22_9INSE</name>
<feature type="domain" description="Peptidase S1" evidence="6">
    <location>
        <begin position="1"/>
        <end position="157"/>
    </location>
</feature>
<keyword evidence="4" id="KW-1015">Disulfide bond</keyword>
<dbReference type="SUPFAM" id="SSF50494">
    <property type="entry name" value="Trypsin-like serine proteases"/>
    <property type="match status" value="1"/>
</dbReference>
<dbReference type="PANTHER" id="PTHR24260:SF136">
    <property type="entry name" value="GH08193P-RELATED"/>
    <property type="match status" value="1"/>
</dbReference>
<evidence type="ECO:0000256" key="5">
    <source>
        <dbReference type="ARBA" id="ARBA00023180"/>
    </source>
</evidence>
<dbReference type="AlphaFoldDB" id="A0A8S1DD22"/>
<sequence>MILKTKIQITNTVRPICLWNFDSDANLDRVSGTEAMAVGFGLVDNHTRTDELQEVRLPIRGHKECYLSKRNFFGKYLRPGDNFCAGFMNGTTVCNGDSGGSLSVEKNGRWFIRGIVSFGMAKNVMFEGEERSFCHPNHYSLFADVASYVDWIVEKSRLNSF</sequence>